<accession>A0A3B9H1S9</accession>
<evidence type="ECO:0000256" key="1">
    <source>
        <dbReference type="SAM" id="Phobius"/>
    </source>
</evidence>
<keyword evidence="1" id="KW-1133">Transmembrane helix</keyword>
<evidence type="ECO:0000259" key="2">
    <source>
        <dbReference type="Pfam" id="PF12501"/>
    </source>
</evidence>
<dbReference type="Pfam" id="PF12501">
    <property type="entry name" value="DUF3708"/>
    <property type="match status" value="1"/>
</dbReference>
<gene>
    <name evidence="3" type="ORF">DCG58_15765</name>
</gene>
<organism evidence="3 4">
    <name type="scientific">Hyphomonas adhaerens</name>
    <dbReference type="NCBI Taxonomy" id="81029"/>
    <lineage>
        <taxon>Bacteria</taxon>
        <taxon>Pseudomonadati</taxon>
        <taxon>Pseudomonadota</taxon>
        <taxon>Alphaproteobacteria</taxon>
        <taxon>Hyphomonadales</taxon>
        <taxon>Hyphomonadaceae</taxon>
        <taxon>Hyphomonas</taxon>
    </lineage>
</organism>
<dbReference type="GO" id="GO:0006817">
    <property type="term" value="P:phosphate ion transport"/>
    <property type="evidence" value="ECO:0007669"/>
    <property type="project" value="InterPro"/>
</dbReference>
<dbReference type="InterPro" id="IPR022182">
    <property type="entry name" value="PstC_N"/>
</dbReference>
<feature type="transmembrane region" description="Helical" evidence="1">
    <location>
        <begin position="43"/>
        <end position="64"/>
    </location>
</feature>
<protein>
    <submittedName>
        <fullName evidence="3">Phosphate ABC transporter permease subunit PstC</fullName>
    </submittedName>
</protein>
<dbReference type="EMBL" id="DMAN01000355">
    <property type="protein sequence ID" value="HAE28620.1"/>
    <property type="molecule type" value="Genomic_DNA"/>
</dbReference>
<feature type="non-terminal residue" evidence="3">
    <location>
        <position position="70"/>
    </location>
</feature>
<dbReference type="AlphaFoldDB" id="A0A3B9H1S9"/>
<name>A0A3B9H1S9_9PROT</name>
<evidence type="ECO:0000313" key="3">
    <source>
        <dbReference type="EMBL" id="HAE28620.1"/>
    </source>
</evidence>
<keyword evidence="1" id="KW-0812">Transmembrane</keyword>
<keyword evidence="1" id="KW-0472">Membrane</keyword>
<comment type="caution">
    <text evidence="3">The sequence shown here is derived from an EMBL/GenBank/DDBJ whole genome shotgun (WGS) entry which is preliminary data.</text>
</comment>
<proteinExistence type="predicted"/>
<feature type="domain" description="ABC transporter phosphate permease PstC N-terminal" evidence="2">
    <location>
        <begin position="10"/>
        <end position="64"/>
    </location>
</feature>
<evidence type="ECO:0000313" key="4">
    <source>
        <dbReference type="Proteomes" id="UP000259610"/>
    </source>
</evidence>
<dbReference type="Proteomes" id="UP000259610">
    <property type="component" value="Unassembled WGS sequence"/>
</dbReference>
<reference evidence="3 4" key="1">
    <citation type="journal article" date="2018" name="Nat. Biotechnol.">
        <title>A standardized bacterial taxonomy based on genome phylogeny substantially revises the tree of life.</title>
        <authorList>
            <person name="Parks D.H."/>
            <person name="Chuvochina M."/>
            <person name="Waite D.W."/>
            <person name="Rinke C."/>
            <person name="Skarshewski A."/>
            <person name="Chaumeil P.A."/>
            <person name="Hugenholtz P."/>
        </authorList>
    </citation>
    <scope>NUCLEOTIDE SEQUENCE [LARGE SCALE GENOMIC DNA]</scope>
    <source>
        <strain evidence="3">UBA8733</strain>
    </source>
</reference>
<sequence>MDFLLLAAAVALASFGFIAGRLRAEQFSFSGDIHPNSRPNAHGYFVLMWSLVPVVLVALGYVFFSEGTSR</sequence>